<dbReference type="HOGENOM" id="CLU_348855_0_0_1"/>
<dbReference type="InParanoid" id="I3EJ34"/>
<keyword evidence="2" id="KW-0472">Membrane</keyword>
<accession>I3EJ34</accession>
<feature type="compositionally biased region" description="Polar residues" evidence="1">
    <location>
        <begin position="603"/>
        <end position="616"/>
    </location>
</feature>
<name>I3EJ34_NEMP3</name>
<evidence type="ECO:0000313" key="5">
    <source>
        <dbReference type="Proteomes" id="UP000002872"/>
    </source>
</evidence>
<dbReference type="OrthoDB" id="10335495at2759"/>
<feature type="transmembrane region" description="Helical" evidence="2">
    <location>
        <begin position="750"/>
        <end position="774"/>
    </location>
</feature>
<keyword evidence="3" id="KW-0732">Signal</keyword>
<sequence length="808" mass="90401">MFIHKIRVQKIIVLLCLEHLLVGLHMGVLCSSGLRGVVGDAIGSASIYLHNKKPPMFLNTLRIPSAYANVIEKHAPVPNTSSGIPQSTKITPSSSAQHMPNNSGILDRYLYKHVNRNNKLPIMLAAPLIKYRAYEEKKLPENLSSNGAYKHTPLPIQEIFKKIPPIESNHGSEFKELESSGEAAIQKKQNSHPSFSDLSDIAHNTKIMARMKALYKTLFLNMLAPSIRQPSDMEYWMYQTSNDNIKAYIVAHTENPSIPKKLTQNRQDNTFVIMNNQLGRVSLESYLPNSRSNSLSQAKLEKLNSIVPGIVSTVQKAQSSNGGVYININEDGVCVYMDPLLRSTLHDMGENNIDDYLLKKTKNYMDLKMPNSINQQASAFLSLIQQIFQSKQKETDSFVNVNIVDVSSLDNESMPSLSITEIVDEFEWPEIQESRLSIEEEELPSVSISASNIPLLPSVEESVHQATKPVNNAGSSLEDFKALPSYNPENFRNVSVATISEISEQLSDFVIPHTHINPETAHESIVSCTNQAEETYDSHTPASFQSTVYAPPVLEAPASVVRAVSSSSPDSSKISAPENSSPNDQKKEKSYKISHPESKEDNPLTNLNRSAQQEEANPSEEMYSAHSTLNSDEHNFNNAQPMSFNDFMTRDITYHIEDSINSYNSSMNPNIRKNISIQNPLVNLHKPDLSYNSAEDVSEYITAEDQLSNHDFNHDSEENSITQSREKEAAASYENNIKKATKESNSIPSVWVYVLWCSLTFSVFLLSVFVILAYNRYKAKKKERAIAKARANTDFCDQDKLICQGSNI</sequence>
<feature type="chain" id="PRO_5003670685" evidence="3">
    <location>
        <begin position="24"/>
        <end position="808"/>
    </location>
</feature>
<feature type="region of interest" description="Disordered" evidence="1">
    <location>
        <begin position="707"/>
        <end position="727"/>
    </location>
</feature>
<dbReference type="Proteomes" id="UP000002872">
    <property type="component" value="Unassembled WGS sequence"/>
</dbReference>
<protein>
    <submittedName>
        <fullName evidence="4">Uncharacterized protein</fullName>
    </submittedName>
</protein>
<keyword evidence="2" id="KW-0812">Transmembrane</keyword>
<keyword evidence="5" id="KW-1185">Reference proteome</keyword>
<feature type="signal peptide" evidence="3">
    <location>
        <begin position="1"/>
        <end position="23"/>
    </location>
</feature>
<feature type="compositionally biased region" description="Basic and acidic residues" evidence="1">
    <location>
        <begin position="584"/>
        <end position="602"/>
    </location>
</feature>
<dbReference type="EMBL" id="GL870876">
    <property type="protein sequence ID" value="EIJ89231.1"/>
    <property type="molecule type" value="Genomic_DNA"/>
</dbReference>
<feature type="compositionally biased region" description="Polar residues" evidence="1">
    <location>
        <begin position="625"/>
        <end position="637"/>
    </location>
</feature>
<feature type="compositionally biased region" description="Low complexity" evidence="1">
    <location>
        <begin position="564"/>
        <end position="577"/>
    </location>
</feature>
<dbReference type="VEuPathDB" id="MicrosporidiaDB:NEQG_00001"/>
<proteinExistence type="predicted"/>
<gene>
    <name evidence="4" type="ORF">NEQG_00001</name>
</gene>
<evidence type="ECO:0000256" key="3">
    <source>
        <dbReference type="SAM" id="SignalP"/>
    </source>
</evidence>
<evidence type="ECO:0000256" key="2">
    <source>
        <dbReference type="SAM" id="Phobius"/>
    </source>
</evidence>
<evidence type="ECO:0000256" key="1">
    <source>
        <dbReference type="SAM" id="MobiDB-lite"/>
    </source>
</evidence>
<feature type="compositionally biased region" description="Basic and acidic residues" evidence="1">
    <location>
        <begin position="707"/>
        <end position="717"/>
    </location>
</feature>
<reference evidence="4" key="1">
    <citation type="submission" date="2011-01" db="EMBL/GenBank/DDBJ databases">
        <title>The Genome Sequence of Nematocida parisii strain ERTm3.</title>
        <authorList>
            <consortium name="The Broad Institute Genome Sequencing Platform"/>
            <consortium name="The Broad Institute Genome Sequencing Center for Infectious Disease"/>
            <person name="Cuomo C."/>
            <person name="Troemel E."/>
            <person name="Young S.K."/>
            <person name="Zeng Q."/>
            <person name="Gargeya S."/>
            <person name="Fitzgerald M."/>
            <person name="Haas B."/>
            <person name="Abouelleil A."/>
            <person name="Alvarado L."/>
            <person name="Arachchi H.M."/>
            <person name="Berlin A."/>
            <person name="Chapman S.B."/>
            <person name="Gearin G."/>
            <person name="Goldberg J."/>
            <person name="Griggs A."/>
            <person name="Gujja S."/>
            <person name="Hansen M."/>
            <person name="Heiman D."/>
            <person name="Howarth C."/>
            <person name="Larimer J."/>
            <person name="Lui A."/>
            <person name="MacDonald P.J.P."/>
            <person name="McCowen C."/>
            <person name="Montmayeur A."/>
            <person name="Murphy C."/>
            <person name="Neiman D."/>
            <person name="Pearson M."/>
            <person name="Priest M."/>
            <person name="Roberts A."/>
            <person name="Saif S."/>
            <person name="Shea T."/>
            <person name="Sisk P."/>
            <person name="Stolte C."/>
            <person name="Sykes S."/>
            <person name="Wortman J."/>
            <person name="Nusbaum C."/>
            <person name="Birren B."/>
        </authorList>
    </citation>
    <scope>NUCLEOTIDE SEQUENCE</scope>
    <source>
        <strain evidence="4">ERTm3</strain>
    </source>
</reference>
<evidence type="ECO:0000313" key="4">
    <source>
        <dbReference type="EMBL" id="EIJ89231.1"/>
    </source>
</evidence>
<keyword evidence="2" id="KW-1133">Transmembrane helix</keyword>
<dbReference type="AlphaFoldDB" id="I3EJ34"/>
<feature type="region of interest" description="Disordered" evidence="1">
    <location>
        <begin position="78"/>
        <end position="98"/>
    </location>
</feature>
<feature type="region of interest" description="Disordered" evidence="1">
    <location>
        <begin position="564"/>
        <end position="637"/>
    </location>
</feature>
<organism evidence="4 5">
    <name type="scientific">Nematocida parisii (strain ERTm3)</name>
    <name type="common">Nematode killer fungus</name>
    <dbReference type="NCBI Taxonomy" id="935791"/>
    <lineage>
        <taxon>Eukaryota</taxon>
        <taxon>Fungi</taxon>
        <taxon>Fungi incertae sedis</taxon>
        <taxon>Microsporidia</taxon>
        <taxon>Nematocida</taxon>
    </lineage>
</organism>